<comment type="subcellular location">
    <subcellularLocation>
        <location evidence="1">Cytoplasm</location>
    </subcellularLocation>
</comment>
<dbReference type="PANTHER" id="PTHR38693">
    <property type="entry name" value="UBIQUINONE BIOSYNTHESIS PROTEIN UBIJ"/>
    <property type="match status" value="1"/>
</dbReference>
<feature type="domain" description="SCP2" evidence="2">
    <location>
        <begin position="25"/>
        <end position="124"/>
    </location>
</feature>
<dbReference type="EMBL" id="QEQK01000007">
    <property type="protein sequence ID" value="PWN56007.1"/>
    <property type="molecule type" value="Genomic_DNA"/>
</dbReference>
<dbReference type="OrthoDB" id="9796077at2"/>
<keyword evidence="4" id="KW-1185">Reference proteome</keyword>
<dbReference type="AlphaFoldDB" id="A0A363UKT4"/>
<dbReference type="SUPFAM" id="SSF55718">
    <property type="entry name" value="SCP-like"/>
    <property type="match status" value="1"/>
</dbReference>
<evidence type="ECO:0000259" key="2">
    <source>
        <dbReference type="Pfam" id="PF02036"/>
    </source>
</evidence>
<dbReference type="GO" id="GO:0006744">
    <property type="term" value="P:ubiquinone biosynthetic process"/>
    <property type="evidence" value="ECO:0007669"/>
    <property type="project" value="UniProtKB-UniRule"/>
</dbReference>
<dbReference type="Gene3D" id="3.30.1050.10">
    <property type="entry name" value="SCP2 sterol-binding domain"/>
    <property type="match status" value="1"/>
</dbReference>
<sequence length="216" mass="23577">MRSLVRRGPTMSVVANALAVVEAGLNRALALDPAVGERLRKLDGRVVAVTLTGLEQTVYCVPIGDRLQLATTWPEAAQVRLIGRVGDFARLAAAGADKQAELLSGGVRIEGDAILAQRFAEVFDELDLDLEAPLERLFGPIAAHRMGQAARRFLGWGRQAAATLGEDAVEFLREETGDLVHAEDVEIWMDDVDGLRSDTDRLEARIRRLERKLAEA</sequence>
<dbReference type="HAMAP" id="MF_02215">
    <property type="entry name" value="UbiJ"/>
    <property type="match status" value="1"/>
</dbReference>
<dbReference type="UniPathway" id="UPA00232"/>
<keyword evidence="1" id="KW-0963">Cytoplasm</keyword>
<name>A0A363UKT4_9GAMM</name>
<evidence type="ECO:0000256" key="1">
    <source>
        <dbReference type="HAMAP-Rule" id="MF_02215"/>
    </source>
</evidence>
<dbReference type="InterPro" id="IPR036527">
    <property type="entry name" value="SCP2_sterol-bd_dom_sf"/>
</dbReference>
<evidence type="ECO:0000313" key="4">
    <source>
        <dbReference type="Proteomes" id="UP000251800"/>
    </source>
</evidence>
<proteinExistence type="inferred from homology"/>
<comment type="pathway">
    <text evidence="1">Cofactor biosynthesis; ubiquinone biosynthesis.</text>
</comment>
<comment type="similarity">
    <text evidence="1">Belongs to the UbiJ family.</text>
</comment>
<dbReference type="Proteomes" id="UP000251800">
    <property type="component" value="Unassembled WGS sequence"/>
</dbReference>
<dbReference type="InterPro" id="IPR038989">
    <property type="entry name" value="UbiJ"/>
</dbReference>
<dbReference type="GO" id="GO:0005737">
    <property type="term" value="C:cytoplasm"/>
    <property type="evidence" value="ECO:0007669"/>
    <property type="project" value="UniProtKB-SubCell"/>
</dbReference>
<organism evidence="3 4">
    <name type="scientific">Abyssibacter profundi</name>
    <dbReference type="NCBI Taxonomy" id="2182787"/>
    <lineage>
        <taxon>Bacteria</taxon>
        <taxon>Pseudomonadati</taxon>
        <taxon>Pseudomonadota</taxon>
        <taxon>Gammaproteobacteria</taxon>
        <taxon>Chromatiales</taxon>
        <taxon>Oceanococcaceae</taxon>
        <taxon>Abyssibacter</taxon>
    </lineage>
</organism>
<dbReference type="PANTHER" id="PTHR38693:SF1">
    <property type="entry name" value="UBIQUINONE BIOSYNTHESIS ACCESSORY FACTOR UBIJ"/>
    <property type="match status" value="1"/>
</dbReference>
<gene>
    <name evidence="1" type="primary">ubiJ</name>
    <name evidence="3" type="ORF">DEH80_09315</name>
</gene>
<dbReference type="InterPro" id="IPR003033">
    <property type="entry name" value="SCP2_sterol-bd_dom"/>
</dbReference>
<accession>A0A363UKT4</accession>
<comment type="caution">
    <text evidence="3">The sequence shown here is derived from an EMBL/GenBank/DDBJ whole genome shotgun (WGS) entry which is preliminary data.</text>
</comment>
<evidence type="ECO:0000313" key="3">
    <source>
        <dbReference type="EMBL" id="PWN56007.1"/>
    </source>
</evidence>
<protein>
    <recommendedName>
        <fullName evidence="1">Ubiquinone biosynthesis accessory factor UbiJ</fullName>
    </recommendedName>
</protein>
<reference evidence="3 4" key="1">
    <citation type="submission" date="2018-05" db="EMBL/GenBank/DDBJ databases">
        <title>Abyssibacter profundi OUC007T gen. nov., sp. nov, a marine bacterium isolated from seawater of the Mariana Trench.</title>
        <authorList>
            <person name="Zhou S."/>
        </authorList>
    </citation>
    <scope>NUCLEOTIDE SEQUENCE [LARGE SCALE GENOMIC DNA]</scope>
    <source>
        <strain evidence="3 4">OUC007</strain>
    </source>
</reference>
<keyword evidence="1" id="KW-0831">Ubiquinone biosynthesis</keyword>
<dbReference type="Pfam" id="PF02036">
    <property type="entry name" value="SCP2"/>
    <property type="match status" value="1"/>
</dbReference>
<comment type="function">
    <text evidence="1">Required for ubiquinone (coenzyme Q) biosynthesis. Binds hydrophobic ubiquinone biosynthetic intermediates via its SCP2 domain and is essential for the stability of the Ubi complex. May constitute a docking platform where Ubi enzymes assemble and access their SCP2-bound polyprenyl substrates.</text>
</comment>